<dbReference type="Proteomes" id="UP000727407">
    <property type="component" value="Unassembled WGS sequence"/>
</dbReference>
<evidence type="ECO:0000256" key="3">
    <source>
        <dbReference type="ARBA" id="ARBA00022701"/>
    </source>
</evidence>
<evidence type="ECO:0000256" key="5">
    <source>
        <dbReference type="ARBA" id="ARBA00023134"/>
    </source>
</evidence>
<evidence type="ECO:0000313" key="7">
    <source>
        <dbReference type="Proteomes" id="UP000727407"/>
    </source>
</evidence>
<dbReference type="InterPro" id="IPR002453">
    <property type="entry name" value="Beta_tubulin"/>
</dbReference>
<dbReference type="GO" id="GO:0005874">
    <property type="term" value="C:microtubule"/>
    <property type="evidence" value="ECO:0007669"/>
    <property type="project" value="UniProtKB-KW"/>
</dbReference>
<gene>
    <name evidence="6" type="ORF">DAT39_000539</name>
</gene>
<dbReference type="PANTHER" id="PTHR36527:SF3">
    <property type="entry name" value="OS01G0282866 PROTEIN"/>
    <property type="match status" value="1"/>
</dbReference>
<organism evidence="6 7">
    <name type="scientific">Clarias magur</name>
    <name type="common">Asian catfish</name>
    <name type="synonym">Macropteronotus magur</name>
    <dbReference type="NCBI Taxonomy" id="1594786"/>
    <lineage>
        <taxon>Eukaryota</taxon>
        <taxon>Metazoa</taxon>
        <taxon>Chordata</taxon>
        <taxon>Craniata</taxon>
        <taxon>Vertebrata</taxon>
        <taxon>Euteleostomi</taxon>
        <taxon>Actinopterygii</taxon>
        <taxon>Neopterygii</taxon>
        <taxon>Teleostei</taxon>
        <taxon>Ostariophysi</taxon>
        <taxon>Siluriformes</taxon>
        <taxon>Clariidae</taxon>
        <taxon>Clarias</taxon>
    </lineage>
</organism>
<dbReference type="AlphaFoldDB" id="A0A8J4XGU8"/>
<dbReference type="InterPro" id="IPR008280">
    <property type="entry name" value="Tub_FtsZ_C"/>
</dbReference>
<keyword evidence="4" id="KW-0547">Nucleotide-binding</keyword>
<protein>
    <submittedName>
        <fullName evidence="6">Tubulin beta chain</fullName>
    </submittedName>
</protein>
<comment type="cofactor">
    <cofactor evidence="1">
        <name>Mg(2+)</name>
        <dbReference type="ChEBI" id="CHEBI:18420"/>
    </cofactor>
</comment>
<evidence type="ECO:0000313" key="6">
    <source>
        <dbReference type="EMBL" id="KAF5909769.1"/>
    </source>
</evidence>
<keyword evidence="5" id="KW-0342">GTP-binding</keyword>
<evidence type="ECO:0000256" key="2">
    <source>
        <dbReference type="ARBA" id="ARBA00009636"/>
    </source>
</evidence>
<comment type="similarity">
    <text evidence="2">Belongs to the tubulin family.</text>
</comment>
<dbReference type="SUPFAM" id="SSF55307">
    <property type="entry name" value="Tubulin C-terminal domain-like"/>
    <property type="match status" value="1"/>
</dbReference>
<dbReference type="Gene3D" id="1.10.287.600">
    <property type="entry name" value="Helix hairpin bin"/>
    <property type="match status" value="1"/>
</dbReference>
<dbReference type="GO" id="GO:0007017">
    <property type="term" value="P:microtubule-based process"/>
    <property type="evidence" value="ECO:0007669"/>
    <property type="project" value="InterPro"/>
</dbReference>
<dbReference type="GO" id="GO:0003924">
    <property type="term" value="F:GTPase activity"/>
    <property type="evidence" value="ECO:0007669"/>
    <property type="project" value="InterPro"/>
</dbReference>
<dbReference type="EMBL" id="QNUK01000002">
    <property type="protein sequence ID" value="KAF5909769.1"/>
    <property type="molecule type" value="Genomic_DNA"/>
</dbReference>
<reference evidence="6" key="1">
    <citation type="submission" date="2020-07" db="EMBL/GenBank/DDBJ databases">
        <title>Clarias magur genome sequencing, assembly and annotation.</title>
        <authorList>
            <person name="Kushwaha B."/>
            <person name="Kumar R."/>
            <person name="Das P."/>
            <person name="Joshi C.G."/>
            <person name="Kumar D."/>
            <person name="Nagpure N.S."/>
            <person name="Pandey M."/>
            <person name="Agarwal S."/>
            <person name="Srivastava S."/>
            <person name="Singh M."/>
            <person name="Sahoo L."/>
            <person name="Jayasankar P."/>
            <person name="Meher P.K."/>
            <person name="Koringa P.G."/>
            <person name="Iquebal M.A."/>
            <person name="Das S.P."/>
            <person name="Bit A."/>
            <person name="Patnaik S."/>
            <person name="Patel N."/>
            <person name="Shah T.M."/>
            <person name="Hinsu A."/>
            <person name="Jena J.K."/>
        </authorList>
    </citation>
    <scope>NUCLEOTIDE SEQUENCE</scope>
    <source>
        <strain evidence="6">CIFAMagur01</strain>
        <tissue evidence="6">Testis</tissue>
    </source>
</reference>
<feature type="non-terminal residue" evidence="6">
    <location>
        <position position="88"/>
    </location>
</feature>
<dbReference type="GO" id="GO:0005200">
    <property type="term" value="F:structural constituent of cytoskeleton"/>
    <property type="evidence" value="ECO:0007669"/>
    <property type="project" value="InterPro"/>
</dbReference>
<accession>A0A8J4XGU8</accession>
<dbReference type="GO" id="GO:0005525">
    <property type="term" value="F:GTP binding"/>
    <property type="evidence" value="ECO:0007669"/>
    <property type="project" value="UniProtKB-KW"/>
</dbReference>
<evidence type="ECO:0000256" key="1">
    <source>
        <dbReference type="ARBA" id="ARBA00001946"/>
    </source>
</evidence>
<sequence>MDVDRQIYDFKNEHSSHFVEWVPNINSTLVFNNKLRDIDMAAVSIYNHTAIKDLFKRLSVQFTSMFRSRAYLHLYTEQGLDEMDFREA</sequence>
<name>A0A8J4XGU8_CLAMG</name>
<keyword evidence="7" id="KW-1185">Reference proteome</keyword>
<proteinExistence type="inferred from homology"/>
<dbReference type="OrthoDB" id="1662883at2759"/>
<keyword evidence="3" id="KW-0493">Microtubule</keyword>
<dbReference type="InterPro" id="IPR023123">
    <property type="entry name" value="Tubulin_C"/>
</dbReference>
<comment type="caution">
    <text evidence="6">The sequence shown here is derived from an EMBL/GenBank/DDBJ whole genome shotgun (WGS) entry which is preliminary data.</text>
</comment>
<dbReference type="PANTHER" id="PTHR36527">
    <property type="entry name" value="OS01G0282866 PROTEIN"/>
    <property type="match status" value="1"/>
</dbReference>
<dbReference type="PRINTS" id="PR01163">
    <property type="entry name" value="BETATUBULIN"/>
</dbReference>
<evidence type="ECO:0000256" key="4">
    <source>
        <dbReference type="ARBA" id="ARBA00022741"/>
    </source>
</evidence>